<gene>
    <name evidence="1" type="ORF">MIND_00412200</name>
</gene>
<dbReference type="AlphaFoldDB" id="A0A8H6SWQ1"/>
<keyword evidence="2" id="KW-1185">Reference proteome</keyword>
<dbReference type="GeneID" id="59343460"/>
<evidence type="ECO:0000313" key="1">
    <source>
        <dbReference type="EMBL" id="KAF7306217.1"/>
    </source>
</evidence>
<evidence type="ECO:0000313" key="2">
    <source>
        <dbReference type="Proteomes" id="UP000636479"/>
    </source>
</evidence>
<organism evidence="1 2">
    <name type="scientific">Mycena indigotica</name>
    <dbReference type="NCBI Taxonomy" id="2126181"/>
    <lineage>
        <taxon>Eukaryota</taxon>
        <taxon>Fungi</taxon>
        <taxon>Dikarya</taxon>
        <taxon>Basidiomycota</taxon>
        <taxon>Agaricomycotina</taxon>
        <taxon>Agaricomycetes</taxon>
        <taxon>Agaricomycetidae</taxon>
        <taxon>Agaricales</taxon>
        <taxon>Marasmiineae</taxon>
        <taxon>Mycenaceae</taxon>
        <taxon>Mycena</taxon>
    </lineage>
</organism>
<dbReference type="RefSeq" id="XP_037221236.1">
    <property type="nucleotide sequence ID" value="XM_037360944.1"/>
</dbReference>
<name>A0A8H6SWQ1_9AGAR</name>
<protein>
    <submittedName>
        <fullName evidence="1">F-box domain-containing protein</fullName>
    </submittedName>
</protein>
<proteinExistence type="predicted"/>
<comment type="caution">
    <text evidence="1">The sequence shown here is derived from an EMBL/GenBank/DDBJ whole genome shotgun (WGS) entry which is preliminary data.</text>
</comment>
<sequence length="478" mass="52971">MVHSPPSLFATLPLELITEILSYCSNQCIEIHSDTSRTALQSCQVLAGGELVLLAQTCHWVRRVVRSTPTLWNTIIVDLRCFRDLPEEDLISDPRSEYNWMLSLLNQVLGRGRNSPRRIELYSPYGLHPRHFIQILTLWAAHWHNIRFSMNNDMLDLLQGVSFPSLKSLSLQLPYKRRAARAHSAIRQPGYSLDFLSTQYAPRLSFLSIFGALPSIDDLAPLLSTFVCSLRYADMPFILKIVPHLTSAAGLDLAVLSSFNHDVRKVLHSDGALFHRRVTSTLGKLSITQISHHSTWDSDGNAVGVILDSLALPELSSFRISASRTPVVWPHVSGLAFLQRSGQSLTSLDLVTVCLSTAQLLAVLGAVPLLTSLYIRDNADSDVPALVTDDLFVAVKLHQPALVPALSGLSIGSRAAFTTSALMQLLQHRQEAQLVVVLYWLAGYGTASFQEDVEKSLDEWDDQMQKREAQGPDPGGHI</sequence>
<dbReference type="EMBL" id="JACAZF010000004">
    <property type="protein sequence ID" value="KAF7306217.1"/>
    <property type="molecule type" value="Genomic_DNA"/>
</dbReference>
<dbReference type="Proteomes" id="UP000636479">
    <property type="component" value="Unassembled WGS sequence"/>
</dbReference>
<reference evidence="1" key="1">
    <citation type="submission" date="2020-05" db="EMBL/GenBank/DDBJ databases">
        <title>Mycena genomes resolve the evolution of fungal bioluminescence.</title>
        <authorList>
            <person name="Tsai I.J."/>
        </authorList>
    </citation>
    <scope>NUCLEOTIDE SEQUENCE</scope>
    <source>
        <strain evidence="1">171206Taipei</strain>
    </source>
</reference>
<accession>A0A8H6SWQ1</accession>